<dbReference type="Proteomes" id="UP000013111">
    <property type="component" value="Unassembled WGS sequence"/>
</dbReference>
<keyword evidence="1" id="KW-1133">Transmembrane helix</keyword>
<keyword evidence="1" id="KW-0812">Transmembrane</keyword>
<reference evidence="2 3" key="2">
    <citation type="submission" date="2013-04" db="EMBL/GenBank/DDBJ databases">
        <title>Comparative genomics of 12 strains of Erwinia amylovora identifies a pan-genome with a large conserved core and provides insights into host specificity.</title>
        <authorList>
            <person name="Mann R.A."/>
            <person name="Smits T.H.M."/>
            <person name="Buehlmann A."/>
            <person name="Blom J."/>
            <person name="Goesmann A."/>
            <person name="Frey J.E."/>
            <person name="Plummer K.M."/>
            <person name="Beer S.V."/>
            <person name="Luck J."/>
            <person name="Duffy B."/>
            <person name="Rodoni B."/>
        </authorList>
    </citation>
    <scope>NUCLEOTIDE SEQUENCE [LARGE SCALE GENOMIC DNA]</scope>
    <source>
        <strain evidence="3">CFBP 1232</strain>
    </source>
</reference>
<dbReference type="EMBL" id="CAPB01000039">
    <property type="protein sequence ID" value="CCO95282.1"/>
    <property type="molecule type" value="Genomic_DNA"/>
</dbReference>
<gene>
    <name evidence="2" type="ORF">BN437_3381</name>
</gene>
<accession>A0A831ELC9</accession>
<proteinExistence type="predicted"/>
<sequence>MLPKVSGIHALAAVLPLELFWLYLWRADSVRICDLLLAGQFTHHTSILISLPVGGINKVIRDHNKAFSIADLRLSAEPFFKRAGNTRRTGSCQMNLSTFSQMISRSEMHFHPLAQSDIF</sequence>
<keyword evidence="1" id="KW-0472">Membrane</keyword>
<evidence type="ECO:0000256" key="1">
    <source>
        <dbReference type="SAM" id="Phobius"/>
    </source>
</evidence>
<dbReference type="AlphaFoldDB" id="A0A831ELC9"/>
<feature type="transmembrane region" description="Helical" evidence="1">
    <location>
        <begin position="6"/>
        <end position="25"/>
    </location>
</feature>
<reference evidence="2 3" key="1">
    <citation type="submission" date="2012-11" db="EMBL/GenBank/DDBJ databases">
        <authorList>
            <person name="Linke B."/>
        </authorList>
    </citation>
    <scope>NUCLEOTIDE SEQUENCE [LARGE SCALE GENOMIC DNA]</scope>
    <source>
        <strain evidence="3">CFBP 1232</strain>
    </source>
</reference>
<evidence type="ECO:0000313" key="3">
    <source>
        <dbReference type="Proteomes" id="UP000013111"/>
    </source>
</evidence>
<evidence type="ECO:0000313" key="2">
    <source>
        <dbReference type="EMBL" id="CCO95282.1"/>
    </source>
</evidence>
<comment type="caution">
    <text evidence="2">The sequence shown here is derived from an EMBL/GenBank/DDBJ whole genome shotgun (WGS) entry which is preliminary data.</text>
</comment>
<protein>
    <submittedName>
        <fullName evidence="2">Uncharacterized protein</fullName>
    </submittedName>
</protein>
<organism evidence="2 3">
    <name type="scientific">Erwinia amylovora NBRC 12687 = CFBP 1232</name>
    <dbReference type="NCBI Taxonomy" id="1219359"/>
    <lineage>
        <taxon>Bacteria</taxon>
        <taxon>Pseudomonadati</taxon>
        <taxon>Pseudomonadota</taxon>
        <taxon>Gammaproteobacteria</taxon>
        <taxon>Enterobacterales</taxon>
        <taxon>Erwiniaceae</taxon>
        <taxon>Erwinia</taxon>
    </lineage>
</organism>
<name>A0A831ELC9_ERWAM</name>